<dbReference type="GO" id="GO:0071816">
    <property type="term" value="P:tail-anchored membrane protein insertion into ER membrane"/>
    <property type="evidence" value="ECO:0007669"/>
    <property type="project" value="InterPro"/>
</dbReference>
<evidence type="ECO:0000256" key="6">
    <source>
        <dbReference type="ARBA" id="ARBA00023136"/>
    </source>
</evidence>
<keyword evidence="10" id="KW-1185">Reference proteome</keyword>
<proteinExistence type="inferred from homology"/>
<dbReference type="AlphaFoldDB" id="A0A0C9MHF8"/>
<evidence type="ECO:0000313" key="9">
    <source>
        <dbReference type="EMBL" id="GAN06734.1"/>
    </source>
</evidence>
<keyword evidence="4 7" id="KW-0256">Endoplasmic reticulum</keyword>
<feature type="transmembrane region" description="Helical" evidence="8">
    <location>
        <begin position="176"/>
        <end position="194"/>
    </location>
</feature>
<keyword evidence="5 7" id="KW-1133">Transmembrane helix</keyword>
<keyword evidence="6 7" id="KW-0472">Membrane</keyword>
<evidence type="ECO:0000256" key="1">
    <source>
        <dbReference type="ARBA" id="ARBA00004477"/>
    </source>
</evidence>
<organism evidence="9">
    <name type="scientific">Mucor ambiguus</name>
    <dbReference type="NCBI Taxonomy" id="91626"/>
    <lineage>
        <taxon>Eukaryota</taxon>
        <taxon>Fungi</taxon>
        <taxon>Fungi incertae sedis</taxon>
        <taxon>Mucoromycota</taxon>
        <taxon>Mucoromycotina</taxon>
        <taxon>Mucoromycetes</taxon>
        <taxon>Mucorales</taxon>
        <taxon>Mucorineae</taxon>
        <taxon>Mucoraceae</taxon>
        <taxon>Mucor</taxon>
    </lineage>
</organism>
<reference evidence="9" key="1">
    <citation type="submission" date="2014-09" db="EMBL/GenBank/DDBJ databases">
        <title>Draft genome sequence of an oleaginous Mucoromycotina fungus Mucor ambiguus NBRC6742.</title>
        <authorList>
            <person name="Takeda I."/>
            <person name="Yamane N."/>
            <person name="Morita T."/>
            <person name="Tamano K."/>
            <person name="Machida M."/>
            <person name="Baker S."/>
            <person name="Koike H."/>
        </authorList>
    </citation>
    <scope>NUCLEOTIDE SEQUENCE</scope>
    <source>
        <strain evidence="9">NBRC 6742</strain>
    </source>
</reference>
<keyword evidence="7" id="KW-0813">Transport</keyword>
<feature type="topological domain" description="Lumenal" evidence="7">
    <location>
        <begin position="1"/>
        <end position="37"/>
    </location>
</feature>
<dbReference type="STRING" id="91626.A0A0C9MHF8"/>
<accession>A0A0C9MHF8</accession>
<dbReference type="InterPro" id="IPR029012">
    <property type="entry name" value="Helix_hairpin_bin_sf"/>
</dbReference>
<dbReference type="PANTHER" id="PTHR42650">
    <property type="entry name" value="TAIL-ANCHORED PROTEIN INSERTION RECEPTOR WRB"/>
    <property type="match status" value="1"/>
</dbReference>
<dbReference type="InterPro" id="IPR027538">
    <property type="entry name" value="Get1_fungi"/>
</dbReference>
<comment type="caution">
    <text evidence="7">Lacks conserved residue(s) required for the propagation of feature annotation.</text>
</comment>
<feature type="transmembrane region" description="Helical" evidence="8">
    <location>
        <begin position="33"/>
        <end position="59"/>
    </location>
</feature>
<dbReference type="HAMAP" id="MF_03113">
    <property type="entry name" value="Get1"/>
    <property type="match status" value="1"/>
</dbReference>
<dbReference type="GO" id="GO:0043529">
    <property type="term" value="C:GET complex"/>
    <property type="evidence" value="ECO:0007669"/>
    <property type="project" value="InterPro"/>
</dbReference>
<evidence type="ECO:0000256" key="7">
    <source>
        <dbReference type="HAMAP-Rule" id="MF_03113"/>
    </source>
</evidence>
<evidence type="ECO:0000256" key="5">
    <source>
        <dbReference type="ARBA" id="ARBA00022989"/>
    </source>
</evidence>
<dbReference type="PANTHER" id="PTHR42650:SF1">
    <property type="entry name" value="GUIDED ENTRY OF TAIL-ANCHORED PROTEINS FACTOR 1"/>
    <property type="match status" value="1"/>
</dbReference>
<protein>
    <submittedName>
        <fullName evidence="9">Coiled-coil protein</fullName>
    </submittedName>
</protein>
<dbReference type="Gene3D" id="1.10.287.660">
    <property type="entry name" value="Helix hairpin bin"/>
    <property type="match status" value="1"/>
</dbReference>
<evidence type="ECO:0000256" key="8">
    <source>
        <dbReference type="SAM" id="Phobius"/>
    </source>
</evidence>
<evidence type="ECO:0000256" key="3">
    <source>
        <dbReference type="ARBA" id="ARBA00022692"/>
    </source>
</evidence>
<sequence length="222" mass="25432">MISYESREKLLEEVCTNYFWRELLSSLTLPLTIAMYLPLTIFLLVLVTESILFLGYSYITSLTYDLYVKITKDARVVKQQKMKRDTFKLKTELGQTSSQDEFAKWAKLRRKLDKSVADLEKMNADIAYSKTAFELKVKSVLWFLVHGSQLVMVMWFRKSAVFYLPPGWFGPAQRILSWPFAPAGSVSVAIWFAACRRMIKALALTVNDFVLAPAAEKKVATA</sequence>
<evidence type="ECO:0000256" key="4">
    <source>
        <dbReference type="ARBA" id="ARBA00022824"/>
    </source>
</evidence>
<comment type="subcellular location">
    <subcellularLocation>
        <location evidence="1">Endoplasmic reticulum membrane</location>
        <topology evidence="1">Multi-pass membrane protein</topology>
    </subcellularLocation>
</comment>
<keyword evidence="3 7" id="KW-0812">Transmembrane</keyword>
<evidence type="ECO:0000256" key="2">
    <source>
        <dbReference type="ARBA" id="ARBA00010799"/>
    </source>
</evidence>
<dbReference type="OrthoDB" id="69461at2759"/>
<name>A0A0C9MHF8_9FUNG</name>
<dbReference type="Proteomes" id="UP000053815">
    <property type="component" value="Unassembled WGS sequence"/>
</dbReference>
<dbReference type="InterPro" id="IPR028945">
    <property type="entry name" value="Get1"/>
</dbReference>
<dbReference type="GO" id="GO:0005789">
    <property type="term" value="C:endoplasmic reticulum membrane"/>
    <property type="evidence" value="ECO:0007669"/>
    <property type="project" value="UniProtKB-SubCell"/>
</dbReference>
<evidence type="ECO:0000313" key="10">
    <source>
        <dbReference type="Proteomes" id="UP000053815"/>
    </source>
</evidence>
<feature type="transmembrane region" description="Helical" evidence="8">
    <location>
        <begin position="139"/>
        <end position="156"/>
    </location>
</feature>
<dbReference type="EMBL" id="DF836423">
    <property type="protein sequence ID" value="GAN06734.1"/>
    <property type="molecule type" value="Genomic_DNA"/>
</dbReference>
<dbReference type="GO" id="GO:0043495">
    <property type="term" value="F:protein-membrane adaptor activity"/>
    <property type="evidence" value="ECO:0007669"/>
    <property type="project" value="TreeGrafter"/>
</dbReference>
<gene>
    <name evidence="7" type="primary">GET1</name>
    <name evidence="9" type="ORF">MAM1_0134d06222</name>
</gene>
<feature type="topological domain" description="Cytoplasmic" evidence="7">
    <location>
        <begin position="203"/>
        <end position="222"/>
    </location>
</feature>
<dbReference type="Pfam" id="PF04420">
    <property type="entry name" value="CHD5"/>
    <property type="match status" value="1"/>
</dbReference>
<comment type="similarity">
    <text evidence="2 7">Belongs to the WRB/GET1 family.</text>
</comment>